<dbReference type="InterPro" id="IPR036907">
    <property type="entry name" value="5'-Nucleotdase_C_sf"/>
</dbReference>
<dbReference type="GO" id="GO:0009166">
    <property type="term" value="P:nucleotide catabolic process"/>
    <property type="evidence" value="ECO:0007669"/>
    <property type="project" value="InterPro"/>
</dbReference>
<name>A0A553ZZY1_9BACI</name>
<dbReference type="Gene3D" id="3.60.21.10">
    <property type="match status" value="1"/>
</dbReference>
<evidence type="ECO:0000256" key="2">
    <source>
        <dbReference type="ARBA" id="ARBA00022723"/>
    </source>
</evidence>
<reference evidence="8 9" key="1">
    <citation type="submission" date="2019-07" db="EMBL/GenBank/DDBJ databases">
        <authorList>
            <person name="Park Y.J."/>
            <person name="Jeong S.E."/>
            <person name="Jung H.S."/>
        </authorList>
    </citation>
    <scope>NUCLEOTIDE SEQUENCE [LARGE SCALE GENOMIC DNA]</scope>
    <source>
        <strain evidence="9">P16(2019)</strain>
    </source>
</reference>
<evidence type="ECO:0000256" key="5">
    <source>
        <dbReference type="RuleBase" id="RU362119"/>
    </source>
</evidence>
<evidence type="ECO:0000259" key="6">
    <source>
        <dbReference type="Pfam" id="PF00149"/>
    </source>
</evidence>
<dbReference type="Gene3D" id="3.90.780.10">
    <property type="entry name" value="5'-Nucleotidase, C-terminal domain"/>
    <property type="match status" value="1"/>
</dbReference>
<dbReference type="Pfam" id="PF00149">
    <property type="entry name" value="Metallophos"/>
    <property type="match status" value="1"/>
</dbReference>
<evidence type="ECO:0000256" key="4">
    <source>
        <dbReference type="ARBA" id="ARBA00022741"/>
    </source>
</evidence>
<dbReference type="GO" id="GO:0016787">
    <property type="term" value="F:hydrolase activity"/>
    <property type="evidence" value="ECO:0007669"/>
    <property type="project" value="UniProtKB-KW"/>
</dbReference>
<dbReference type="GO" id="GO:0046872">
    <property type="term" value="F:metal ion binding"/>
    <property type="evidence" value="ECO:0007669"/>
    <property type="project" value="UniProtKB-KW"/>
</dbReference>
<keyword evidence="3" id="KW-0732">Signal</keyword>
<dbReference type="SUPFAM" id="SSF56300">
    <property type="entry name" value="Metallo-dependent phosphatases"/>
    <property type="match status" value="1"/>
</dbReference>
<dbReference type="GO" id="GO:0000166">
    <property type="term" value="F:nucleotide binding"/>
    <property type="evidence" value="ECO:0007669"/>
    <property type="project" value="UniProtKB-KW"/>
</dbReference>
<dbReference type="Pfam" id="PF02872">
    <property type="entry name" value="5_nucleotid_C"/>
    <property type="match status" value="1"/>
</dbReference>
<dbReference type="PRINTS" id="PR01607">
    <property type="entry name" value="APYRASEFAMLY"/>
</dbReference>
<comment type="similarity">
    <text evidence="1 5">Belongs to the 5'-nucleotidase family.</text>
</comment>
<evidence type="ECO:0000313" key="8">
    <source>
        <dbReference type="EMBL" id="TSB47000.1"/>
    </source>
</evidence>
<dbReference type="InterPro" id="IPR029052">
    <property type="entry name" value="Metallo-depent_PP-like"/>
</dbReference>
<dbReference type="EMBL" id="VLXZ01000004">
    <property type="protein sequence ID" value="TSB47000.1"/>
    <property type="molecule type" value="Genomic_DNA"/>
</dbReference>
<keyword evidence="2" id="KW-0479">Metal-binding</keyword>
<dbReference type="CDD" id="cd07410">
    <property type="entry name" value="MPP_CpdB_N"/>
    <property type="match status" value="1"/>
</dbReference>
<evidence type="ECO:0000256" key="3">
    <source>
        <dbReference type="ARBA" id="ARBA00022729"/>
    </source>
</evidence>
<dbReference type="InterPro" id="IPR004843">
    <property type="entry name" value="Calcineurin-like_PHP"/>
</dbReference>
<dbReference type="GO" id="GO:0030288">
    <property type="term" value="C:outer membrane-bounded periplasmic space"/>
    <property type="evidence" value="ECO:0007669"/>
    <property type="project" value="TreeGrafter"/>
</dbReference>
<keyword evidence="9" id="KW-1185">Reference proteome</keyword>
<evidence type="ECO:0000313" key="9">
    <source>
        <dbReference type="Proteomes" id="UP000318521"/>
    </source>
</evidence>
<keyword evidence="5" id="KW-0378">Hydrolase</keyword>
<evidence type="ECO:0000256" key="1">
    <source>
        <dbReference type="ARBA" id="ARBA00006654"/>
    </source>
</evidence>
<dbReference type="InterPro" id="IPR041827">
    <property type="entry name" value="CpdB_N"/>
</dbReference>
<dbReference type="PANTHER" id="PTHR11575:SF6">
    <property type="entry name" value="2',3'-CYCLIC-NUCLEOTIDE 2'-PHOSPHODIESTERASE_3'-NUCLEOTIDASE"/>
    <property type="match status" value="1"/>
</dbReference>
<dbReference type="RefSeq" id="WP_143848230.1">
    <property type="nucleotide sequence ID" value="NZ_VLXZ01000004.1"/>
</dbReference>
<dbReference type="InterPro" id="IPR006179">
    <property type="entry name" value="5_nucleotidase/apyrase"/>
</dbReference>
<sequence length="522" mass="59213">MNKIQLHVIETSDVHGHIMPHRYRTENDLPLGLAKLGTLIKQEREKHPHVLVVDNGDLIQGTPLTTYFSKLETEQVHPLINVANLLEYDAVVPGNHEFNFGKQTLDAAVHHSKFPWLAANIVDEKTKQPYFGQPYVIKQYGPVKVAILGLTTQYIPNWEDPNHILGLEFEDCIESAKKWVPFIKEKEQPDVFIVSYHGGFERNPENGEMEERETGENQGYALCHEVEGIDLLLTGHQHRLLAGTCGPVHILQPGSYGAAAGKAIIELEEIEGSYQINSIHTELIEPVHVQADESVVEVSKLIEQEVQNWLDEPIGHVKGSLLLSDPLDVRLNEHPFIEFINKVQMHASNTKISSTALFDNTSKGFPETITIRDVMSNYIYPNTLKVLRVSGADIKAALERSAGYFMLTDQQPDVNPAFLYPKPQHYNYDMWEGIQYTIDLSRPEGDRIIDLTDMDGHPIVAEQSYEIVMSNYRASGGGEYTMFKDRPVVREMQDDMTDLIIQYVQAHQTISSEVNQNWKVIW</sequence>
<comment type="caution">
    <text evidence="8">The sequence shown here is derived from an EMBL/GenBank/DDBJ whole genome shotgun (WGS) entry which is preliminary data.</text>
</comment>
<organism evidence="8 9">
    <name type="scientific">Alkalicoccobacillus porphyridii</name>
    <dbReference type="NCBI Taxonomy" id="2597270"/>
    <lineage>
        <taxon>Bacteria</taxon>
        <taxon>Bacillati</taxon>
        <taxon>Bacillota</taxon>
        <taxon>Bacilli</taxon>
        <taxon>Bacillales</taxon>
        <taxon>Bacillaceae</taxon>
        <taxon>Alkalicoccobacillus</taxon>
    </lineage>
</organism>
<feature type="domain" description="5'-Nucleotidase C-terminal" evidence="7">
    <location>
        <begin position="314"/>
        <end position="485"/>
    </location>
</feature>
<dbReference type="AlphaFoldDB" id="A0A553ZZY1"/>
<accession>A0A553ZZY1</accession>
<feature type="domain" description="Calcineurin-like phosphoesterase" evidence="6">
    <location>
        <begin position="8"/>
        <end position="239"/>
    </location>
</feature>
<keyword evidence="4 5" id="KW-0547">Nucleotide-binding</keyword>
<dbReference type="SUPFAM" id="SSF55816">
    <property type="entry name" value="5'-nucleotidase (syn. UDP-sugar hydrolase), C-terminal domain"/>
    <property type="match status" value="1"/>
</dbReference>
<dbReference type="Proteomes" id="UP000318521">
    <property type="component" value="Unassembled WGS sequence"/>
</dbReference>
<dbReference type="PANTHER" id="PTHR11575">
    <property type="entry name" value="5'-NUCLEOTIDASE-RELATED"/>
    <property type="match status" value="1"/>
</dbReference>
<dbReference type="InterPro" id="IPR008334">
    <property type="entry name" value="5'-Nucleotdase_C"/>
</dbReference>
<gene>
    <name evidence="8" type="ORF">FN960_08245</name>
</gene>
<evidence type="ECO:0000259" key="7">
    <source>
        <dbReference type="Pfam" id="PF02872"/>
    </source>
</evidence>
<proteinExistence type="inferred from homology"/>
<dbReference type="OrthoDB" id="9775118at2"/>
<protein>
    <submittedName>
        <fullName evidence="8">Bifunctional metallophosphatase/5'-nucleotidase</fullName>
    </submittedName>
</protein>